<dbReference type="RefSeq" id="WP_169935619.1">
    <property type="nucleotide sequence ID" value="NZ_CP048833.1"/>
</dbReference>
<accession>A0A7Z3GNS5</accession>
<dbReference type="GO" id="GO:0016020">
    <property type="term" value="C:membrane"/>
    <property type="evidence" value="ECO:0007669"/>
    <property type="project" value="InterPro"/>
</dbReference>
<feature type="chain" id="PRO_5031007158" evidence="4">
    <location>
        <begin position="27"/>
        <end position="459"/>
    </location>
</feature>
<dbReference type="KEGG" id="pmui:G4G71_04400"/>
<dbReference type="PANTHER" id="PTHR34596">
    <property type="entry name" value="CHITOPORIN"/>
    <property type="match status" value="1"/>
</dbReference>
<dbReference type="Gene3D" id="2.40.160.10">
    <property type="entry name" value="Porin"/>
    <property type="match status" value="1"/>
</dbReference>
<dbReference type="EMBL" id="CP048833">
    <property type="protein sequence ID" value="QJP07158.1"/>
    <property type="molecule type" value="Genomic_DNA"/>
</dbReference>
<dbReference type="InterPro" id="IPR023614">
    <property type="entry name" value="Porin_dom_sf"/>
</dbReference>
<protein>
    <submittedName>
        <fullName evidence="5">OprD family porin</fullName>
    </submittedName>
</protein>
<dbReference type="GO" id="GO:0015288">
    <property type="term" value="F:porin activity"/>
    <property type="evidence" value="ECO:0007669"/>
    <property type="project" value="TreeGrafter"/>
</dbReference>
<dbReference type="Proteomes" id="UP000502549">
    <property type="component" value="Chromosome"/>
</dbReference>
<gene>
    <name evidence="5" type="ORF">G4G71_04400</name>
</gene>
<evidence type="ECO:0000256" key="2">
    <source>
        <dbReference type="ARBA" id="ARBA00022448"/>
    </source>
</evidence>
<organism evidence="5 6">
    <name type="scientific">Pseudomonas multiresinivorans</name>
    <dbReference type="NCBI Taxonomy" id="95301"/>
    <lineage>
        <taxon>Bacteria</taxon>
        <taxon>Pseudomonadati</taxon>
        <taxon>Pseudomonadota</taxon>
        <taxon>Gammaproteobacteria</taxon>
        <taxon>Pseudomonadales</taxon>
        <taxon>Pseudomonadaceae</taxon>
        <taxon>Pseudomonas</taxon>
    </lineage>
</organism>
<name>A0A7Z3GNS5_9PSED</name>
<keyword evidence="6" id="KW-1185">Reference proteome</keyword>
<evidence type="ECO:0000313" key="6">
    <source>
        <dbReference type="Proteomes" id="UP000502549"/>
    </source>
</evidence>
<dbReference type="PANTHER" id="PTHR34596:SF2">
    <property type="entry name" value="CHITOPORIN"/>
    <property type="match status" value="1"/>
</dbReference>
<sequence length="459" mass="49343">MKSRTLTQSSLALAIAAAGLAQSAFAGGFVEDSKASLTLRNFYINTDNRNGTAEPSKQEEWGQGFLLNYTSGFTEGTVGFGVDALGLLGVRLDSGGGTHYESASQQGGTVFPSKSNGDAVNDFSSLGLTAKAKVSNTEFRYGTLQPKLPVVTYNDGRLLPVTFEGGQVTSTDLKDFTLVAGQLEHSKGRNSTDNRSLSIAGANGSSISSRDSNKFYYAGGDYKLNKDLTLQYYYGQLTDFYQQHFLGLQHNWAIGPGVLKTDLRAFDSSSDGKNGSASGRADGFVSSGYYGGNTLKGEVDNRAFSGLFTYSVSGHSFGAGYQVLNGDSDFPFLNRGDGEGSTAYLITDVQIGKFQRAGERTWQVRYGYDFAKAGVPGLTFQTIYLHGDSIDTKQGNQSEWERDISLAYVIPDGTFKGLGFTWKNAALRSGLPAASQPGTPTQRDQDENRLIVSYTIPLL</sequence>
<dbReference type="Pfam" id="PF03573">
    <property type="entry name" value="OprD"/>
    <property type="match status" value="1"/>
</dbReference>
<reference evidence="5 6" key="1">
    <citation type="submission" date="2020-02" db="EMBL/GenBank/DDBJ databases">
        <title>Complete genome sequence of Pseudomonas multiresinivorans ORNL1.</title>
        <authorList>
            <person name="Podar M."/>
        </authorList>
    </citation>
    <scope>NUCLEOTIDE SEQUENCE [LARGE SCALE GENOMIC DNA]</scope>
    <source>
        <strain evidence="6">populi</strain>
    </source>
</reference>
<feature type="signal peptide" evidence="4">
    <location>
        <begin position="1"/>
        <end position="26"/>
    </location>
</feature>
<evidence type="ECO:0000256" key="4">
    <source>
        <dbReference type="SAM" id="SignalP"/>
    </source>
</evidence>
<evidence type="ECO:0000256" key="1">
    <source>
        <dbReference type="ARBA" id="ARBA00009075"/>
    </source>
</evidence>
<evidence type="ECO:0000313" key="5">
    <source>
        <dbReference type="EMBL" id="QJP07158.1"/>
    </source>
</evidence>
<proteinExistence type="inferred from homology"/>
<comment type="similarity">
    <text evidence="1">Belongs to the outer membrane porin (Opr) (TC 1.B.25) family.</text>
</comment>
<evidence type="ECO:0000256" key="3">
    <source>
        <dbReference type="ARBA" id="ARBA00022729"/>
    </source>
</evidence>
<keyword evidence="2" id="KW-0813">Transport</keyword>
<dbReference type="InterPro" id="IPR005318">
    <property type="entry name" value="OM_porin_bac"/>
</dbReference>
<dbReference type="AlphaFoldDB" id="A0A7Z3GNS5"/>
<keyword evidence="3 4" id="KW-0732">Signal</keyword>